<evidence type="ECO:0000313" key="2">
    <source>
        <dbReference type="EMBL" id="ASI13725.1"/>
    </source>
</evidence>
<dbReference type="RefSeq" id="WP_088819892.1">
    <property type="nucleotide sequence ID" value="NZ_CP019964.1"/>
</dbReference>
<dbReference type="Proteomes" id="UP000197679">
    <property type="component" value="Chromosome"/>
</dbReference>
<dbReference type="GeneID" id="33313960"/>
<evidence type="ECO:0000313" key="3">
    <source>
        <dbReference type="Proteomes" id="UP000197679"/>
    </source>
</evidence>
<feature type="coiled-coil region" evidence="1">
    <location>
        <begin position="112"/>
        <end position="139"/>
    </location>
</feature>
<keyword evidence="1" id="KW-0175">Coiled coil</keyword>
<gene>
    <name evidence="2" type="ORF">Mia14_0405</name>
</gene>
<dbReference type="EMBL" id="CP019964">
    <property type="protein sequence ID" value="ASI13725.1"/>
    <property type="molecule type" value="Genomic_DNA"/>
</dbReference>
<evidence type="ECO:0008006" key="4">
    <source>
        <dbReference type="Google" id="ProtNLM"/>
    </source>
</evidence>
<sequence>MAFKNIAKNDNKVVIIGERHNSEIDKKAEVELIETYKPGLILMEGYNSNDRNKEKNPYFDNDKLIFDVAEKYNIKIENPDLKVDELPGSSSIAKRHEELVSKYNSFLSAEENSELRNSKDEIIAEMRELGEKLKKVQMEEKPIREEHMKNVIVSNLNLNETEKSILVIVGDTHVKNLKTLLRKEGVESETYRSTLN</sequence>
<name>A0A218NMN6_9ARCH</name>
<keyword evidence="3" id="KW-1185">Reference proteome</keyword>
<dbReference type="KEGG" id="marh:Mia14_0405"/>
<protein>
    <recommendedName>
        <fullName evidence="4">TraB family protein</fullName>
    </recommendedName>
</protein>
<proteinExistence type="predicted"/>
<organism evidence="2 3">
    <name type="scientific">Candidatus Mancarchaeum acidiphilum</name>
    <dbReference type="NCBI Taxonomy" id="1920749"/>
    <lineage>
        <taxon>Archaea</taxon>
        <taxon>Candidatus Micrarchaeota</taxon>
        <taxon>Candidatus Mancarchaeum</taxon>
    </lineage>
</organism>
<reference evidence="2 3" key="1">
    <citation type="journal article" date="2017" name="Nat. Commun.">
        <title>'ARMAN' archaea depend on association with euryarchaeal host in culture and in situ.</title>
        <authorList>
            <person name="Golyshina O."/>
            <person name="Toshchakov S."/>
            <person name="Makarova K."/>
            <person name="Gavrilov S."/>
            <person name="Korzhenkov A."/>
            <person name="La Cono V."/>
            <person name="Arcadi E."/>
            <person name="Nechitaylo T."/>
            <person name="Ferrer M."/>
            <person name="Kublanov I."/>
            <person name="Wolf Y."/>
            <person name="Yakimov M."/>
            <person name="Golyshin P."/>
            <person name="Slesarev A."/>
            <person name="Kozyavkin S."/>
        </authorList>
    </citation>
    <scope>NUCLEOTIDE SEQUENCE [LARGE SCALE GENOMIC DNA]</scope>
    <source>
        <strain evidence="2 3">Mia14</strain>
    </source>
</reference>
<dbReference type="AlphaFoldDB" id="A0A218NMN6"/>
<accession>A0A218NMN6</accession>
<evidence type="ECO:0000256" key="1">
    <source>
        <dbReference type="SAM" id="Coils"/>
    </source>
</evidence>